<dbReference type="RefSeq" id="WP_250858242.1">
    <property type="nucleotide sequence ID" value="NZ_JAGSOJ010000001.1"/>
</dbReference>
<evidence type="ECO:0000313" key="1">
    <source>
        <dbReference type="EMBL" id="MCM1989260.1"/>
    </source>
</evidence>
<dbReference type="AlphaFoldDB" id="A0A9J6NYY1"/>
<reference evidence="1" key="2">
    <citation type="submission" date="2021-04" db="EMBL/GenBank/DDBJ databases">
        <authorList>
            <person name="Dong X."/>
        </authorList>
    </citation>
    <scope>NUCLEOTIDE SEQUENCE</scope>
    <source>
        <strain evidence="1">ZWT</strain>
    </source>
</reference>
<dbReference type="Proteomes" id="UP001056429">
    <property type="component" value="Unassembled WGS sequence"/>
</dbReference>
<gene>
    <name evidence="1" type="ORF">KDK92_05860</name>
</gene>
<protein>
    <submittedName>
        <fullName evidence="1">Uncharacterized protein</fullName>
    </submittedName>
</protein>
<reference evidence="1" key="1">
    <citation type="journal article" date="2021" name="mSystems">
        <title>Bacteria and Archaea Synergistically Convert Glycine Betaine to Biogenic Methane in the Formosa Cold Seep of the South China Sea.</title>
        <authorList>
            <person name="Li L."/>
            <person name="Zhang W."/>
            <person name="Zhang S."/>
            <person name="Song L."/>
            <person name="Sun Q."/>
            <person name="Zhang H."/>
            <person name="Xiang H."/>
            <person name="Dong X."/>
        </authorList>
    </citation>
    <scope>NUCLEOTIDE SEQUENCE</scope>
    <source>
        <strain evidence="1">ZWT</strain>
    </source>
</reference>
<dbReference type="EMBL" id="JAGSOJ010000001">
    <property type="protein sequence ID" value="MCM1989260.1"/>
    <property type="molecule type" value="Genomic_DNA"/>
</dbReference>
<name>A0A9J6NYY1_9CLOT</name>
<organism evidence="1 2">
    <name type="scientific">Oceanirhabdus seepicola</name>
    <dbReference type="NCBI Taxonomy" id="2828781"/>
    <lineage>
        <taxon>Bacteria</taxon>
        <taxon>Bacillati</taxon>
        <taxon>Bacillota</taxon>
        <taxon>Clostridia</taxon>
        <taxon>Eubacteriales</taxon>
        <taxon>Clostridiaceae</taxon>
        <taxon>Oceanirhabdus</taxon>
    </lineage>
</organism>
<evidence type="ECO:0000313" key="2">
    <source>
        <dbReference type="Proteomes" id="UP001056429"/>
    </source>
</evidence>
<accession>A0A9J6NYY1</accession>
<proteinExistence type="predicted"/>
<sequence>MAIGISVKKIAGQIVTLEVLDGGVGVDITGYTVDLADGLVKTGLAVSVVADSENKLWTFDADGDIPRDTNVDVSLKDDVGTPVAGATTSFTDTKTRINVNKIETRQLTLEVYDESTNLGVDIAGYKVQFSGGLEITTGITVALVAGSANRKWTVSTAVDIPEGVSISVQLYENDDTTTVTGATDTFNYESLTNGYVSRDDKALGDTTGSYKVQIVVTNPDGTDYTINSEAFTISSPPADAQSFITILKPYLVQFKGENTDIRASLIDSSGAPVSDGNYELTVSIVSA</sequence>
<comment type="caution">
    <text evidence="1">The sequence shown here is derived from an EMBL/GenBank/DDBJ whole genome shotgun (WGS) entry which is preliminary data.</text>
</comment>
<keyword evidence="2" id="KW-1185">Reference proteome</keyword>